<sequence length="105" mass="11790">MQVNRTRRFFAVIVNSIAAITIIGLIVNLVMIFTSSKTIGGIVLGYKYKFSTPGIGQFLYWIMLMVMGFLYGLTFGILWIVDVVMMDKNNGTFAEKIVGVKKINK</sequence>
<evidence type="ECO:0000313" key="2">
    <source>
        <dbReference type="EMBL" id="TCG10918.1"/>
    </source>
</evidence>
<reference evidence="2 3" key="1">
    <citation type="submission" date="2018-02" db="EMBL/GenBank/DDBJ databases">
        <title>Mycoplasma marinum and Mycoplasma todarodis sp. nov., moderately halophilic and psychrotolerant mycoplasmas isolated from cephalopods.</title>
        <authorList>
            <person name="Viver T."/>
        </authorList>
    </citation>
    <scope>NUCLEOTIDE SEQUENCE [LARGE SCALE GENOMIC DNA]</scope>
    <source>
        <strain evidence="2 3">PE</strain>
    </source>
</reference>
<feature type="transmembrane region" description="Helical" evidence="1">
    <location>
        <begin position="58"/>
        <end position="81"/>
    </location>
</feature>
<feature type="transmembrane region" description="Helical" evidence="1">
    <location>
        <begin position="12"/>
        <end position="33"/>
    </location>
</feature>
<dbReference type="Proteomes" id="UP000294192">
    <property type="component" value="Unassembled WGS sequence"/>
</dbReference>
<proteinExistence type="predicted"/>
<organism evidence="2 3">
    <name type="scientific">Mycoplasma marinum</name>
    <dbReference type="NCBI Taxonomy" id="1937190"/>
    <lineage>
        <taxon>Bacteria</taxon>
        <taxon>Bacillati</taxon>
        <taxon>Mycoplasmatota</taxon>
        <taxon>Mollicutes</taxon>
        <taxon>Mycoplasmataceae</taxon>
        <taxon>Mycoplasma</taxon>
    </lineage>
</organism>
<evidence type="ECO:0000256" key="1">
    <source>
        <dbReference type="SAM" id="Phobius"/>
    </source>
</evidence>
<evidence type="ECO:0000313" key="3">
    <source>
        <dbReference type="Proteomes" id="UP000294192"/>
    </source>
</evidence>
<evidence type="ECO:0008006" key="4">
    <source>
        <dbReference type="Google" id="ProtNLM"/>
    </source>
</evidence>
<protein>
    <recommendedName>
        <fullName evidence="4">RDD domain-containing protein</fullName>
    </recommendedName>
</protein>
<keyword evidence="1" id="KW-1133">Transmembrane helix</keyword>
<keyword evidence="3" id="KW-1185">Reference proteome</keyword>
<dbReference type="OrthoDB" id="389640at2"/>
<keyword evidence="1" id="KW-0812">Transmembrane</keyword>
<dbReference type="AlphaFoldDB" id="A0A4V2NI36"/>
<name>A0A4V2NI36_9MOLU</name>
<gene>
    <name evidence="2" type="ORF">C4B24_03600</name>
</gene>
<accession>A0A4V2NI36</accession>
<comment type="caution">
    <text evidence="2">The sequence shown here is derived from an EMBL/GenBank/DDBJ whole genome shotgun (WGS) entry which is preliminary data.</text>
</comment>
<keyword evidence="1" id="KW-0472">Membrane</keyword>
<dbReference type="RefSeq" id="WP_131599401.1">
    <property type="nucleotide sequence ID" value="NZ_CBDBYK010000017.1"/>
</dbReference>
<dbReference type="EMBL" id="PSZO01000018">
    <property type="protein sequence ID" value="TCG10918.1"/>
    <property type="molecule type" value="Genomic_DNA"/>
</dbReference>